<dbReference type="InterPro" id="IPR019835">
    <property type="entry name" value="SWIB_domain"/>
</dbReference>
<dbReference type="Proteomes" id="UP000237631">
    <property type="component" value="Unassembled WGS sequence"/>
</dbReference>
<evidence type="ECO:0000259" key="6">
    <source>
        <dbReference type="PROSITE" id="PS51925"/>
    </source>
</evidence>
<evidence type="ECO:0000256" key="1">
    <source>
        <dbReference type="ARBA" id="ARBA00004123"/>
    </source>
</evidence>
<dbReference type="InterPro" id="IPR014876">
    <property type="entry name" value="DEK_C"/>
</dbReference>
<keyword evidence="4" id="KW-0539">Nucleus</keyword>
<proteinExistence type="predicted"/>
<dbReference type="OrthoDB" id="10251073at2759"/>
<feature type="domain" description="DEK-C" evidence="7">
    <location>
        <begin position="7"/>
        <end position="62"/>
    </location>
</feature>
<accession>A0A2S6CH70</accession>
<dbReference type="SUPFAM" id="SSF47592">
    <property type="entry name" value="SWIB/MDM2 domain"/>
    <property type="match status" value="1"/>
</dbReference>
<dbReference type="PROSITE" id="PS51998">
    <property type="entry name" value="DEK_C"/>
    <property type="match status" value="1"/>
</dbReference>
<dbReference type="SMART" id="SM00151">
    <property type="entry name" value="SWIB"/>
    <property type="match status" value="1"/>
</dbReference>
<feature type="compositionally biased region" description="Polar residues" evidence="5">
    <location>
        <begin position="81"/>
        <end position="102"/>
    </location>
</feature>
<dbReference type="PROSITE" id="PS51925">
    <property type="entry name" value="SWIB_MDM2"/>
    <property type="match status" value="1"/>
</dbReference>
<feature type="region of interest" description="Disordered" evidence="5">
    <location>
        <begin position="67"/>
        <end position="201"/>
    </location>
</feature>
<evidence type="ECO:0000313" key="8">
    <source>
        <dbReference type="EMBL" id="PPJ59075.1"/>
    </source>
</evidence>
<reference evidence="9" key="1">
    <citation type="journal article" date="2017" name="bioRxiv">
        <title>Conservation of a gene cluster reveals novel cercosporin biosynthetic mechanisms and extends production to the genus Colletotrichum.</title>
        <authorList>
            <person name="de Jonge R."/>
            <person name="Ebert M.K."/>
            <person name="Huitt-Roehl C.R."/>
            <person name="Pal P."/>
            <person name="Suttle J.C."/>
            <person name="Spanner R.E."/>
            <person name="Neubauer J.D."/>
            <person name="Jurick W.M.II."/>
            <person name="Stott K.A."/>
            <person name="Secor G.A."/>
            <person name="Thomma B.P.H.J."/>
            <person name="Van de Peer Y."/>
            <person name="Townsend C.A."/>
            <person name="Bolton M.D."/>
        </authorList>
    </citation>
    <scope>NUCLEOTIDE SEQUENCE [LARGE SCALE GENOMIC DNA]</scope>
    <source>
        <strain evidence="9">CBS538.71</strain>
    </source>
</reference>
<dbReference type="InterPro" id="IPR003121">
    <property type="entry name" value="SWIB_MDM2_domain"/>
</dbReference>
<dbReference type="GO" id="GO:0001181">
    <property type="term" value="F:RNA polymerase I general transcription initiation factor activity"/>
    <property type="evidence" value="ECO:0007669"/>
    <property type="project" value="UniProtKB-ARBA"/>
</dbReference>
<dbReference type="GO" id="GO:0000500">
    <property type="term" value="C:RNA polymerase I upstream activating factor complex"/>
    <property type="evidence" value="ECO:0007669"/>
    <property type="project" value="UniProtKB-ARBA"/>
</dbReference>
<evidence type="ECO:0000256" key="3">
    <source>
        <dbReference type="ARBA" id="ARBA00023163"/>
    </source>
</evidence>
<feature type="compositionally biased region" description="Basic and acidic residues" evidence="5">
    <location>
        <begin position="128"/>
        <end position="141"/>
    </location>
</feature>
<sequence length="281" mass="30849">MTDALPLEQHAAYSAIIDNVLANSDLNTISAKRIRKELQEQVGHDLSSQKQAITELIMNRFDKAQEKQRLGGGYSEPAPTANGNGQREASESNGYADSPSASNKRKVDSEELSDAEDSPAPKKVKKEKKAETDEEMARRLAVELNAQSARSTRGGGAKRKAPAAKTKKPKKKSSAKVNSDDDSAVESGDKPVKEKKGGFHKPMALSEPLAAMLGETQLSRPQTVKQIWAYVKARDMQDPSDKRQIVCDDKMRAVFKADKVHMFTMNKLLASHLYPVDEVTV</sequence>
<feature type="compositionally biased region" description="Basic residues" evidence="5">
    <location>
        <begin position="156"/>
        <end position="174"/>
    </location>
</feature>
<gene>
    <name evidence="8" type="ORF">CBER1_01738</name>
</gene>
<comment type="caution">
    <text evidence="8">The sequence shown here is derived from an EMBL/GenBank/DDBJ whole genome shotgun (WGS) entry which is preliminary data.</text>
</comment>
<keyword evidence="2" id="KW-0805">Transcription regulation</keyword>
<evidence type="ECO:0000259" key="7">
    <source>
        <dbReference type="PROSITE" id="PS51998"/>
    </source>
</evidence>
<evidence type="ECO:0000256" key="2">
    <source>
        <dbReference type="ARBA" id="ARBA00023015"/>
    </source>
</evidence>
<dbReference type="AlphaFoldDB" id="A0A2S6CH70"/>
<organism evidence="8 9">
    <name type="scientific">Cercospora berteroae</name>
    <dbReference type="NCBI Taxonomy" id="357750"/>
    <lineage>
        <taxon>Eukaryota</taxon>
        <taxon>Fungi</taxon>
        <taxon>Dikarya</taxon>
        <taxon>Ascomycota</taxon>
        <taxon>Pezizomycotina</taxon>
        <taxon>Dothideomycetes</taxon>
        <taxon>Dothideomycetidae</taxon>
        <taxon>Mycosphaerellales</taxon>
        <taxon>Mycosphaerellaceae</taxon>
        <taxon>Cercospora</taxon>
    </lineage>
</organism>
<dbReference type="PANTHER" id="PTHR13844">
    <property type="entry name" value="SWI/SNF-RELATED MATRIX-ASSOCIATED ACTIN-DEPENDENT REGULATOR OF CHROMATIN SUBFAMILY D"/>
    <property type="match status" value="1"/>
</dbReference>
<evidence type="ECO:0000256" key="5">
    <source>
        <dbReference type="SAM" id="MobiDB-lite"/>
    </source>
</evidence>
<evidence type="ECO:0000313" key="9">
    <source>
        <dbReference type="Proteomes" id="UP000237631"/>
    </source>
</evidence>
<dbReference type="Pfam" id="PF02201">
    <property type="entry name" value="SWIB"/>
    <property type="match status" value="1"/>
</dbReference>
<feature type="compositionally biased region" description="Basic and acidic residues" evidence="5">
    <location>
        <begin position="187"/>
        <end position="197"/>
    </location>
</feature>
<dbReference type="InterPro" id="IPR036885">
    <property type="entry name" value="SWIB_MDM2_dom_sf"/>
</dbReference>
<dbReference type="STRING" id="357750.A0A2S6CH70"/>
<keyword evidence="9" id="KW-1185">Reference proteome</keyword>
<feature type="domain" description="DM2" evidence="6">
    <location>
        <begin position="198"/>
        <end position="275"/>
    </location>
</feature>
<dbReference type="Pfam" id="PF08766">
    <property type="entry name" value="DEK_C"/>
    <property type="match status" value="1"/>
</dbReference>
<evidence type="ECO:0000256" key="4">
    <source>
        <dbReference type="ARBA" id="ARBA00023242"/>
    </source>
</evidence>
<dbReference type="Gene3D" id="1.10.245.10">
    <property type="entry name" value="SWIB/MDM2 domain"/>
    <property type="match status" value="1"/>
</dbReference>
<dbReference type="EMBL" id="PNEN01000421">
    <property type="protein sequence ID" value="PPJ59075.1"/>
    <property type="molecule type" value="Genomic_DNA"/>
</dbReference>
<dbReference type="FunFam" id="1.10.245.10:FF:000004">
    <property type="entry name" value="Upstream activation factor subunit"/>
    <property type="match status" value="1"/>
</dbReference>
<comment type="subcellular location">
    <subcellularLocation>
        <location evidence="1">Nucleus</location>
    </subcellularLocation>
</comment>
<dbReference type="Gene3D" id="1.10.10.60">
    <property type="entry name" value="Homeodomain-like"/>
    <property type="match status" value="1"/>
</dbReference>
<protein>
    <submittedName>
        <fullName evidence="8">Uncharacterized protein</fullName>
    </submittedName>
</protein>
<name>A0A2S6CH70_9PEZI</name>
<dbReference type="CDD" id="cd10567">
    <property type="entry name" value="SWIB-MDM2_like"/>
    <property type="match status" value="1"/>
</dbReference>
<dbReference type="SUPFAM" id="SSF109715">
    <property type="entry name" value="DEK C-terminal domain"/>
    <property type="match status" value="1"/>
</dbReference>
<keyword evidence="3" id="KW-0804">Transcription</keyword>